<proteinExistence type="inferred from homology"/>
<dbReference type="GO" id="GO:0003677">
    <property type="term" value="F:DNA binding"/>
    <property type="evidence" value="ECO:0007669"/>
    <property type="project" value="InterPro"/>
</dbReference>
<evidence type="ECO:0000256" key="13">
    <source>
        <dbReference type="RuleBase" id="RU000434"/>
    </source>
</evidence>
<dbReference type="Gene3D" id="2.40.270.10">
    <property type="entry name" value="DNA-directed RNA polymerase, subunit 2, domain 6"/>
    <property type="match status" value="1"/>
</dbReference>
<dbReference type="FunFam" id="3.90.1100.10:FF:000016">
    <property type="entry name" value="DNA-directed RNA polymerase subunit beta"/>
    <property type="match status" value="1"/>
</dbReference>
<evidence type="ECO:0000313" key="21">
    <source>
        <dbReference type="EMBL" id="AOE43171.1"/>
    </source>
</evidence>
<evidence type="ECO:0000256" key="10">
    <source>
        <dbReference type="ARBA" id="ARBA00023242"/>
    </source>
</evidence>
<accession>A0A1L2FUN7</accession>
<dbReference type="InterPro" id="IPR007642">
    <property type="entry name" value="RNA_pol_Rpb2_2"/>
</dbReference>
<dbReference type="Gene3D" id="3.90.1800.10">
    <property type="entry name" value="RNA polymerase alpha subunit dimerisation domain"/>
    <property type="match status" value="1"/>
</dbReference>
<evidence type="ECO:0000259" key="15">
    <source>
        <dbReference type="Pfam" id="PF00562"/>
    </source>
</evidence>
<keyword evidence="5 14" id="KW-0548">Nucleotidyltransferase</keyword>
<keyword evidence="3 14" id="KW-0240">DNA-directed RNA polymerase</keyword>
<evidence type="ECO:0000256" key="4">
    <source>
        <dbReference type="ARBA" id="ARBA00022679"/>
    </source>
</evidence>
<evidence type="ECO:0000259" key="19">
    <source>
        <dbReference type="Pfam" id="PF04565"/>
    </source>
</evidence>
<dbReference type="InterPro" id="IPR037034">
    <property type="entry name" value="RNA_pol_Rpb2_2_sf"/>
</dbReference>
<feature type="domain" description="RNA polymerase Rpb2" evidence="17">
    <location>
        <begin position="156"/>
        <end position="356"/>
    </location>
</feature>
<dbReference type="Pfam" id="PF04561">
    <property type="entry name" value="RNA_pol_Rpb2_2"/>
    <property type="match status" value="1"/>
</dbReference>
<reference evidence="21" key="1">
    <citation type="submission" date="2016-06" db="EMBL/GenBank/DDBJ databases">
        <title>A core phylogeny of Dictyostelia derived from 50 functionally divergent proteins retrieved from five existing and six newly sequenced genomes.</title>
        <authorList>
            <person name="Singh R."/>
            <person name="Schilde C."/>
            <person name="Gezzard T."/>
            <person name="Schaap P."/>
        </authorList>
    </citation>
    <scope>NUCLEOTIDE SEQUENCE</scope>
    <source>
        <strain evidence="21">AE2</strain>
    </source>
</reference>
<dbReference type="InterPro" id="IPR015712">
    <property type="entry name" value="DNA-dir_RNA_pol_su2"/>
</dbReference>
<dbReference type="Gene3D" id="3.90.1110.10">
    <property type="entry name" value="RNA polymerase Rpb2, domain 2"/>
    <property type="match status" value="1"/>
</dbReference>
<dbReference type="Pfam" id="PF04565">
    <property type="entry name" value="RNA_pol_Rpb2_3"/>
    <property type="match status" value="1"/>
</dbReference>
<evidence type="ECO:0000256" key="11">
    <source>
        <dbReference type="ARBA" id="ARBA00025539"/>
    </source>
</evidence>
<evidence type="ECO:0000256" key="1">
    <source>
        <dbReference type="ARBA" id="ARBA00004604"/>
    </source>
</evidence>
<dbReference type="Gene3D" id="2.40.50.150">
    <property type="match status" value="1"/>
</dbReference>
<evidence type="ECO:0000259" key="18">
    <source>
        <dbReference type="Pfam" id="PF04563"/>
    </source>
</evidence>
<dbReference type="EMBL" id="KX539332">
    <property type="protein sequence ID" value="AOE43171.1"/>
    <property type="molecule type" value="Genomic_DNA"/>
</dbReference>
<evidence type="ECO:0000256" key="9">
    <source>
        <dbReference type="ARBA" id="ARBA00023163"/>
    </source>
</evidence>
<feature type="domain" description="RNA polymerase Rpb2" evidence="16">
    <location>
        <begin position="1033"/>
        <end position="1129"/>
    </location>
</feature>
<evidence type="ECO:0000259" key="16">
    <source>
        <dbReference type="Pfam" id="PF04560"/>
    </source>
</evidence>
<comment type="similarity">
    <text evidence="2 13">Belongs to the RNA polymerase beta chain family.</text>
</comment>
<evidence type="ECO:0000256" key="14">
    <source>
        <dbReference type="RuleBase" id="RU363031"/>
    </source>
</evidence>
<dbReference type="GO" id="GO:0032549">
    <property type="term" value="F:ribonucleoside binding"/>
    <property type="evidence" value="ECO:0007669"/>
    <property type="project" value="InterPro"/>
</dbReference>
<evidence type="ECO:0000256" key="8">
    <source>
        <dbReference type="ARBA" id="ARBA00022833"/>
    </source>
</evidence>
<dbReference type="Pfam" id="PF06883">
    <property type="entry name" value="RNA_pol_Rpa2_4"/>
    <property type="match status" value="1"/>
</dbReference>
<keyword evidence="6" id="KW-0479">Metal-binding</keyword>
<dbReference type="PROSITE" id="PS01166">
    <property type="entry name" value="RNA_POL_BETA"/>
    <property type="match status" value="1"/>
</dbReference>
<dbReference type="InterPro" id="IPR007641">
    <property type="entry name" value="RNA_pol_Rpb2_7"/>
</dbReference>
<dbReference type="InterPro" id="IPR007120">
    <property type="entry name" value="DNA-dir_RNAP_su2_dom"/>
</dbReference>
<dbReference type="InterPro" id="IPR007645">
    <property type="entry name" value="RNA_pol_Rpb2_3"/>
</dbReference>
<feature type="domain" description="DNA-directed RNA polymerase I subunit RPA2" evidence="20">
    <location>
        <begin position="558"/>
        <end position="618"/>
    </location>
</feature>
<comment type="catalytic activity">
    <reaction evidence="12">
        <text>RNA(n) + a ribonucleoside 5'-triphosphate = RNA(n+1) + diphosphate</text>
        <dbReference type="Rhea" id="RHEA:21248"/>
        <dbReference type="Rhea" id="RHEA-COMP:14527"/>
        <dbReference type="Rhea" id="RHEA-COMP:17342"/>
        <dbReference type="ChEBI" id="CHEBI:33019"/>
        <dbReference type="ChEBI" id="CHEBI:61557"/>
        <dbReference type="ChEBI" id="CHEBI:140395"/>
        <dbReference type="EC" id="2.7.7.6"/>
    </reaction>
    <physiologicalReaction direction="left-to-right" evidence="12">
        <dbReference type="Rhea" id="RHEA:21249"/>
    </physiologicalReaction>
</comment>
<dbReference type="InterPro" id="IPR037033">
    <property type="entry name" value="DNA-dir_RNAP_su2_hyb_sf"/>
</dbReference>
<dbReference type="Pfam" id="PF00562">
    <property type="entry name" value="RNA_pol_Rpb2_6"/>
    <property type="match status" value="1"/>
</dbReference>
<keyword evidence="9 14" id="KW-0804">Transcription</keyword>
<dbReference type="CDD" id="cd00653">
    <property type="entry name" value="RNA_pol_B_RPB2"/>
    <property type="match status" value="1"/>
</dbReference>
<dbReference type="EC" id="2.7.7.6" evidence="14"/>
<dbReference type="GO" id="GO:0008270">
    <property type="term" value="F:zinc ion binding"/>
    <property type="evidence" value="ECO:0007669"/>
    <property type="project" value="UniProtKB-KW"/>
</dbReference>
<evidence type="ECO:0000256" key="2">
    <source>
        <dbReference type="ARBA" id="ARBA00006835"/>
    </source>
</evidence>
<dbReference type="GO" id="GO:0006351">
    <property type="term" value="P:DNA-templated transcription"/>
    <property type="evidence" value="ECO:0007669"/>
    <property type="project" value="InterPro"/>
</dbReference>
<keyword evidence="7" id="KW-0863">Zinc-finger</keyword>
<evidence type="ECO:0000259" key="17">
    <source>
        <dbReference type="Pfam" id="PF04561"/>
    </source>
</evidence>
<name>A0A1L2FUN7_9MYCE</name>
<evidence type="ECO:0000256" key="6">
    <source>
        <dbReference type="ARBA" id="ARBA00022723"/>
    </source>
</evidence>
<comment type="function">
    <text evidence="11">DNA-dependent RNA polymerase catalyzes the transcription of DNA into RNA using the four ribonucleoside triphosphates as substrates. Second largest core component of RNA polymerase I which synthesizes ribosomal RNA precursors. Proposed to contribute to the polymerase catalytic activity and forms the polymerase active center together with the largest subunit. Pol I is composed of mobile elements and RPA2 is part of the core element with the central large cleft and probably a clamp element that moves to open and close the cleft.</text>
</comment>
<dbReference type="AlphaFoldDB" id="A0A1L2FUN7"/>
<dbReference type="Pfam" id="PF04563">
    <property type="entry name" value="RNA_pol_Rpb2_1"/>
    <property type="match status" value="1"/>
</dbReference>
<evidence type="ECO:0000259" key="20">
    <source>
        <dbReference type="Pfam" id="PF06883"/>
    </source>
</evidence>
<dbReference type="GO" id="GO:0003899">
    <property type="term" value="F:DNA-directed RNA polymerase activity"/>
    <property type="evidence" value="ECO:0007669"/>
    <property type="project" value="UniProtKB-EC"/>
</dbReference>
<dbReference type="InterPro" id="IPR014724">
    <property type="entry name" value="RNA_pol_RPB2_OB-fold"/>
</dbReference>
<keyword evidence="4 14" id="KW-0808">Transferase</keyword>
<comment type="subcellular location">
    <subcellularLocation>
        <location evidence="1">Nucleus</location>
        <location evidence="1">Nucleolus</location>
    </subcellularLocation>
</comment>
<dbReference type="InterPro" id="IPR007121">
    <property type="entry name" value="RNA_pol_bsu_CS"/>
</dbReference>
<evidence type="ECO:0000256" key="12">
    <source>
        <dbReference type="ARBA" id="ARBA00047768"/>
    </source>
</evidence>
<dbReference type="PANTHER" id="PTHR20856">
    <property type="entry name" value="DNA-DIRECTED RNA POLYMERASE I SUBUNIT 2"/>
    <property type="match status" value="1"/>
</dbReference>
<keyword evidence="8" id="KW-0862">Zinc</keyword>
<dbReference type="FunFam" id="2.40.270.10:FF:000011">
    <property type="entry name" value="DNA-directed RNA polymerase subunit beta"/>
    <property type="match status" value="1"/>
</dbReference>
<dbReference type="GO" id="GO:0005730">
    <property type="term" value="C:nucleolus"/>
    <property type="evidence" value="ECO:0007669"/>
    <property type="project" value="UniProtKB-SubCell"/>
</dbReference>
<keyword evidence="10" id="KW-0539">Nucleus</keyword>
<dbReference type="FunFam" id="3.90.1110.10:FF:000007">
    <property type="entry name" value="DNA-directed RNA polymerase subunit beta"/>
    <property type="match status" value="1"/>
</dbReference>
<dbReference type="Gene3D" id="3.90.1100.10">
    <property type="match status" value="2"/>
</dbReference>
<dbReference type="GO" id="GO:0000428">
    <property type="term" value="C:DNA-directed RNA polymerase complex"/>
    <property type="evidence" value="ECO:0007669"/>
    <property type="project" value="UniProtKB-KW"/>
</dbReference>
<feature type="domain" description="DNA-directed RNA polymerase subunit 2 hybrid-binding" evidence="15">
    <location>
        <begin position="667"/>
        <end position="1030"/>
    </location>
</feature>
<evidence type="ECO:0000256" key="3">
    <source>
        <dbReference type="ARBA" id="ARBA00022478"/>
    </source>
</evidence>
<feature type="domain" description="RNA polymerase beta subunit protrusion" evidence="18">
    <location>
        <begin position="8"/>
        <end position="404"/>
    </location>
</feature>
<organism evidence="21">
    <name type="scientific">Rostrostelium ellipticum</name>
    <dbReference type="NCBI Taxonomy" id="361140"/>
    <lineage>
        <taxon>Eukaryota</taxon>
        <taxon>Amoebozoa</taxon>
        <taxon>Evosea</taxon>
        <taxon>Eumycetozoa</taxon>
        <taxon>Dictyostelia</taxon>
        <taxon>Acytosteliales</taxon>
        <taxon>Acytosteliaceae</taxon>
        <taxon>Rostrostelium</taxon>
    </lineage>
</organism>
<feature type="domain" description="RNA polymerase Rpb2" evidence="19">
    <location>
        <begin position="445"/>
        <end position="509"/>
    </location>
</feature>
<protein>
    <recommendedName>
        <fullName evidence="14">DNA-directed RNA polymerase subunit beta</fullName>
        <ecNumber evidence="14">2.7.7.6</ecNumber>
    </recommendedName>
</protein>
<dbReference type="InterPro" id="IPR009674">
    <property type="entry name" value="Rpa2_dom_4"/>
</dbReference>
<dbReference type="InterPro" id="IPR007644">
    <property type="entry name" value="RNA_pol_bsu_protrusion"/>
</dbReference>
<evidence type="ECO:0000256" key="7">
    <source>
        <dbReference type="ARBA" id="ARBA00022771"/>
    </source>
</evidence>
<gene>
    <name evidence="21" type="primary">rpa2</name>
</gene>
<sequence length="1131" mass="127646">MSEELKAIVQQHIDSYDFFVDHALESIVKTLPPAFFKNVAGSPYWRVKFSALRMGSPMKHDHIALYPNESRRSVSTYNAPLAGTISIYKDPHSDAHIDMSVTLGNAPVMVMSRKCHLHGMSPAQLVQHYEEENEVGGYFIVNGNEKVMRMLVANKANHPIALQRHGWTNRGPGYTKYGITIRCVRPDRSSMSNNLHYLSDGQITFRFYYRKQEYFIPVTLLLRALVDTTDKEIYNQIVQGDIENTFLTDRVELLLREQKINGMSRREEVLDYIGARYRLKTNHPDDYSNKEIAEYFIDQLFLVHLPDYRDKYNLLMYGLTIISPPPYLYIYIYSMMIQKLYSVVQGRSGCDNIDATSFHEVLLPGHLMAALLRDKLSEYLEVLRALFTKSISESSGKKVNHDVSLKKCIERMPSIGERLTYLLSTGNLVSESGLDVQQTTGFSIIADKLNYVRFLSHFRAIHRGAFFATMKTTSIRKLMPESFGFLCPVHTPDGAPCGLLNHLSANCIVTKDPLQQPKVLEASALLPAFLANHGVTTVESTSTFKQGALPVLVNGRLVGMIDPALAEDLVVLLRYYKSKGTEPAIPATLEVGFAPPEKTTGGQFPGLFLFTTGARFMRSVINLKSGKSEMIGPQEQLYMNIAILPEEVTDSSTHCEHSPNAMFSVEANLTPFSDYNQSPRNMYQCQMAKQTMGTPLHSYPYRTDNKLYKIQNIQKPVVRTENQEKYPYNDYPNGCNAVIAVISNTGYDMEDAMIINKSSYERGFGHGSVYKTDVVFLEEGRSRLEIGKLFVARPNFQSDNLDEFLDKDGMPHVGRLIKYGEPYYSTYSEIEKKQIVKNFKGKEDAYIEDILILGGNQSKASTIITKFLVKLRFNRNPVIGDKFSSRHGQKGVLSQLWPEINMPFTETGLKPDLIINPNAFPSRMTIGMLVEILAAKAGALHGTFQDATAFRFNEKNSAVEYFGEQLKKAGFNYYGNEPLYSGTNGEEFEANIFFGICYYQRLRHMVKDKYQVRATGVVNSLTRQPIKGRKVGGGIRFGEMERDSLLAHGTSFCLNDRLMKSSDYSKVRICKKCGQTHTVFVKKSPYSEHMATSCVACKTDEHIVTIALPHVFSLLLAELASVNISLKLSVE</sequence>
<dbReference type="FunFam" id="3.90.1800.10:FF:000004">
    <property type="entry name" value="DNA-directed RNA polymerase subunit beta"/>
    <property type="match status" value="1"/>
</dbReference>
<dbReference type="Pfam" id="PF04560">
    <property type="entry name" value="RNA_pol_Rpb2_7"/>
    <property type="match status" value="1"/>
</dbReference>
<dbReference type="SUPFAM" id="SSF64484">
    <property type="entry name" value="beta and beta-prime subunits of DNA dependent RNA-polymerase"/>
    <property type="match status" value="1"/>
</dbReference>
<evidence type="ECO:0000256" key="5">
    <source>
        <dbReference type="ARBA" id="ARBA00022695"/>
    </source>
</evidence>